<evidence type="ECO:0000313" key="2">
    <source>
        <dbReference type="Proteomes" id="UP001634393"/>
    </source>
</evidence>
<organism evidence="1 2">
    <name type="scientific">Penstemon smallii</name>
    <dbReference type="NCBI Taxonomy" id="265156"/>
    <lineage>
        <taxon>Eukaryota</taxon>
        <taxon>Viridiplantae</taxon>
        <taxon>Streptophyta</taxon>
        <taxon>Embryophyta</taxon>
        <taxon>Tracheophyta</taxon>
        <taxon>Spermatophyta</taxon>
        <taxon>Magnoliopsida</taxon>
        <taxon>eudicotyledons</taxon>
        <taxon>Gunneridae</taxon>
        <taxon>Pentapetalae</taxon>
        <taxon>asterids</taxon>
        <taxon>lamiids</taxon>
        <taxon>Lamiales</taxon>
        <taxon>Plantaginaceae</taxon>
        <taxon>Cheloneae</taxon>
        <taxon>Penstemon</taxon>
    </lineage>
</organism>
<proteinExistence type="predicted"/>
<dbReference type="PANTHER" id="PTHR35109:SF2">
    <property type="entry name" value="LATE EMBRYOGENESIS ABUNDANT PROTEIN"/>
    <property type="match status" value="1"/>
</dbReference>
<accession>A0ABD3TFH6</accession>
<reference evidence="1 2" key="1">
    <citation type="submission" date="2024-12" db="EMBL/GenBank/DDBJ databases">
        <title>The unique morphological basis and parallel evolutionary history of personate flowers in Penstemon.</title>
        <authorList>
            <person name="Depatie T.H."/>
            <person name="Wessinger C.A."/>
        </authorList>
    </citation>
    <scope>NUCLEOTIDE SEQUENCE [LARGE SCALE GENOMIC DNA]</scope>
    <source>
        <strain evidence="1">WTNN_2</strain>
        <tissue evidence="1">Leaf</tissue>
    </source>
</reference>
<dbReference type="AlphaFoldDB" id="A0ABD3TFH6"/>
<keyword evidence="2" id="KW-1185">Reference proteome</keyword>
<name>A0ABD3TFH6_9LAMI</name>
<gene>
    <name evidence="1" type="ORF">ACJIZ3_010176</name>
</gene>
<dbReference type="EMBL" id="JBJXBP010000004">
    <property type="protein sequence ID" value="KAL3835440.1"/>
    <property type="molecule type" value="Genomic_DNA"/>
</dbReference>
<protein>
    <submittedName>
        <fullName evidence="1">Uncharacterized protein</fullName>
    </submittedName>
</protein>
<sequence>MASTAAGRGAQTMNSMYFKPILRKAYHRKSGSPDMKGDGVKLNVEEGKQKMATTAGSSDCTWWIRDDRTGIYYPKGQEKMIENIPQGAGKEFGIVNWFD</sequence>
<comment type="caution">
    <text evidence="1">The sequence shown here is derived from an EMBL/GenBank/DDBJ whole genome shotgun (WGS) entry which is preliminary data.</text>
</comment>
<evidence type="ECO:0000313" key="1">
    <source>
        <dbReference type="EMBL" id="KAL3835440.1"/>
    </source>
</evidence>
<dbReference type="Proteomes" id="UP001634393">
    <property type="component" value="Unassembled WGS sequence"/>
</dbReference>
<dbReference type="PANTHER" id="PTHR35109">
    <property type="entry name" value="GLUTAMATE RACEMASE"/>
    <property type="match status" value="1"/>
</dbReference>